<organism evidence="2 3">
    <name type="scientific">Mycena albidolilacea</name>
    <dbReference type="NCBI Taxonomy" id="1033008"/>
    <lineage>
        <taxon>Eukaryota</taxon>
        <taxon>Fungi</taxon>
        <taxon>Dikarya</taxon>
        <taxon>Basidiomycota</taxon>
        <taxon>Agaricomycotina</taxon>
        <taxon>Agaricomycetes</taxon>
        <taxon>Agaricomycetidae</taxon>
        <taxon>Agaricales</taxon>
        <taxon>Marasmiineae</taxon>
        <taxon>Mycenaceae</taxon>
        <taxon>Mycena</taxon>
    </lineage>
</organism>
<keyword evidence="3" id="KW-1185">Reference proteome</keyword>
<evidence type="ECO:0000256" key="1">
    <source>
        <dbReference type="SAM" id="Coils"/>
    </source>
</evidence>
<evidence type="ECO:0000313" key="2">
    <source>
        <dbReference type="EMBL" id="KAJ7362450.1"/>
    </source>
</evidence>
<evidence type="ECO:0000313" key="3">
    <source>
        <dbReference type="Proteomes" id="UP001218218"/>
    </source>
</evidence>
<reference evidence="2" key="1">
    <citation type="submission" date="2023-03" db="EMBL/GenBank/DDBJ databases">
        <title>Massive genome expansion in bonnet fungi (Mycena s.s.) driven by repeated elements and novel gene families across ecological guilds.</title>
        <authorList>
            <consortium name="Lawrence Berkeley National Laboratory"/>
            <person name="Harder C.B."/>
            <person name="Miyauchi S."/>
            <person name="Viragh M."/>
            <person name="Kuo A."/>
            <person name="Thoen E."/>
            <person name="Andreopoulos B."/>
            <person name="Lu D."/>
            <person name="Skrede I."/>
            <person name="Drula E."/>
            <person name="Henrissat B."/>
            <person name="Morin E."/>
            <person name="Kohler A."/>
            <person name="Barry K."/>
            <person name="LaButti K."/>
            <person name="Morin E."/>
            <person name="Salamov A."/>
            <person name="Lipzen A."/>
            <person name="Mereny Z."/>
            <person name="Hegedus B."/>
            <person name="Baldrian P."/>
            <person name="Stursova M."/>
            <person name="Weitz H."/>
            <person name="Taylor A."/>
            <person name="Grigoriev I.V."/>
            <person name="Nagy L.G."/>
            <person name="Martin F."/>
            <person name="Kauserud H."/>
        </authorList>
    </citation>
    <scope>NUCLEOTIDE SEQUENCE</scope>
    <source>
        <strain evidence="2">CBHHK002</strain>
    </source>
</reference>
<dbReference type="Proteomes" id="UP001218218">
    <property type="component" value="Unassembled WGS sequence"/>
</dbReference>
<dbReference type="EMBL" id="JARIHO010000004">
    <property type="protein sequence ID" value="KAJ7362450.1"/>
    <property type="molecule type" value="Genomic_DNA"/>
</dbReference>
<comment type="caution">
    <text evidence="2">The sequence shown here is derived from an EMBL/GenBank/DDBJ whole genome shotgun (WGS) entry which is preliminary data.</text>
</comment>
<keyword evidence="1" id="KW-0175">Coiled coil</keyword>
<accession>A0AAD7ALP6</accession>
<protein>
    <submittedName>
        <fullName evidence="2">Uncharacterized protein</fullName>
    </submittedName>
</protein>
<proteinExistence type="predicted"/>
<name>A0AAD7ALP6_9AGAR</name>
<feature type="coiled-coil region" evidence="1">
    <location>
        <begin position="35"/>
        <end position="62"/>
    </location>
</feature>
<sequence>MNLETWSGLALIPNNSLAFKCLYFLSLAPFLLRLLVSLCAELDEAAARIAAYENAAELLRDLRFVVMDCGEFELDWQTGAHTGEDYWVRAEAFANRQRSGEIDALEFKTKVDASIDIAVQKQRGEQY</sequence>
<dbReference type="AlphaFoldDB" id="A0AAD7ALP6"/>
<gene>
    <name evidence="2" type="ORF">DFH08DRAFT_1024620</name>
</gene>